<dbReference type="EMBL" id="FOHI01000014">
    <property type="protein sequence ID" value="SET72003.1"/>
    <property type="molecule type" value="Genomic_DNA"/>
</dbReference>
<dbReference type="RefSeq" id="WP_074709391.1">
    <property type="nucleotide sequence ID" value="NZ_FOHI01000014.1"/>
</dbReference>
<sequence length="96" mass="11223">MEKRFQFDQMKENEDFVVLNGRWQQVYPPSMIQHLPIREEKAGGGYILIRAGVFQEESAEVISSLFIELLLASPDRRKQGTGIWYERAWREGVSPH</sequence>
<proteinExistence type="predicted"/>
<evidence type="ECO:0000313" key="2">
    <source>
        <dbReference type="Proteomes" id="UP000183339"/>
    </source>
</evidence>
<accession>A0A1I0GPC5</accession>
<reference evidence="1 2" key="1">
    <citation type="submission" date="2016-10" db="EMBL/GenBank/DDBJ databases">
        <authorList>
            <person name="de Groot N.N."/>
        </authorList>
    </citation>
    <scope>NUCLEOTIDE SEQUENCE [LARGE SCALE GENOMIC DNA]</scope>
    <source>
        <strain evidence="1 2">Nl7</strain>
    </source>
</reference>
<dbReference type="Proteomes" id="UP000183339">
    <property type="component" value="Unassembled WGS sequence"/>
</dbReference>
<evidence type="ECO:0000313" key="1">
    <source>
        <dbReference type="EMBL" id="SET72003.1"/>
    </source>
</evidence>
<name>A0A1I0GPC5_9PROT</name>
<dbReference type="AlphaFoldDB" id="A0A1I0GPC5"/>
<organism evidence="1 2">
    <name type="scientific">Nitrosospira multiformis</name>
    <dbReference type="NCBI Taxonomy" id="1231"/>
    <lineage>
        <taxon>Bacteria</taxon>
        <taxon>Pseudomonadati</taxon>
        <taxon>Pseudomonadota</taxon>
        <taxon>Betaproteobacteria</taxon>
        <taxon>Nitrosomonadales</taxon>
        <taxon>Nitrosomonadaceae</taxon>
        <taxon>Nitrosospira</taxon>
    </lineage>
</organism>
<gene>
    <name evidence="1" type="ORF">SAMN05216412_11440</name>
</gene>
<protein>
    <submittedName>
        <fullName evidence="1">Uncharacterized protein</fullName>
    </submittedName>
</protein>